<organism evidence="1 2">
    <name type="scientific">Comamonas antarctica</name>
    <dbReference type="NCBI Taxonomy" id="2743470"/>
    <lineage>
        <taxon>Bacteria</taxon>
        <taxon>Pseudomonadati</taxon>
        <taxon>Pseudomonadota</taxon>
        <taxon>Betaproteobacteria</taxon>
        <taxon>Burkholderiales</taxon>
        <taxon>Comamonadaceae</taxon>
        <taxon>Comamonas</taxon>
    </lineage>
</organism>
<dbReference type="KEGG" id="aant:HUK68_03645"/>
<keyword evidence="2" id="KW-1185">Reference proteome</keyword>
<dbReference type="Proteomes" id="UP000509579">
    <property type="component" value="Chromosome"/>
</dbReference>
<name>A0A6N1WXW0_9BURK</name>
<gene>
    <name evidence="1" type="ORF">HUK68_03645</name>
</gene>
<dbReference type="Gene3D" id="3.30.1460.10">
    <property type="match status" value="1"/>
</dbReference>
<dbReference type="EMBL" id="CP054840">
    <property type="protein sequence ID" value="QKV52064.1"/>
    <property type="molecule type" value="Genomic_DNA"/>
</dbReference>
<proteinExistence type="predicted"/>
<dbReference type="AlphaFoldDB" id="A0A6N1WXW0"/>
<accession>A0A6N1WXW0</accession>
<dbReference type="InterPro" id="IPR010261">
    <property type="entry name" value="Tir_chaperone"/>
</dbReference>
<dbReference type="Pfam" id="PF05932">
    <property type="entry name" value="CesT"/>
    <property type="match status" value="1"/>
</dbReference>
<sequence>MDISQAQQLLSGFGASLGLPGMSLDDSGHCALVFDEVAVNIDFIGETQDLLVYSLLGILDNAQRGDPTLLLPLLQANYFSIGTAGGQIGIDKESGTVSMFRAYPLRLLDLPALSASLQAFVSAAEYWKTWLSVLDEELDEPAGTAASLARMPQGNPGMIRA</sequence>
<reference evidence="1 2" key="1">
    <citation type="submission" date="2020-06" db="EMBL/GenBank/DDBJ databases">
        <title>Acidovorax antarctica sp. nov., isolated from Corinth ice sheet soil, Antarctic Fields Peninsula.</title>
        <authorList>
            <person name="Xu Q."/>
            <person name="Peng F."/>
        </authorList>
    </citation>
    <scope>NUCLEOTIDE SEQUENCE [LARGE SCALE GENOMIC DNA]</scope>
    <source>
        <strain evidence="1 2">16-35-5</strain>
    </source>
</reference>
<dbReference type="SUPFAM" id="SSF69635">
    <property type="entry name" value="Type III secretory system chaperone-like"/>
    <property type="match status" value="1"/>
</dbReference>
<dbReference type="RefSeq" id="WP_175502966.1">
    <property type="nucleotide sequence ID" value="NZ_CAURQT010000028.1"/>
</dbReference>
<dbReference type="CDD" id="cd16364">
    <property type="entry name" value="T3SC_I-like"/>
    <property type="match status" value="1"/>
</dbReference>
<evidence type="ECO:0000313" key="2">
    <source>
        <dbReference type="Proteomes" id="UP000509579"/>
    </source>
</evidence>
<protein>
    <submittedName>
        <fullName evidence="1">Type III secretion system chaperone</fullName>
    </submittedName>
</protein>
<evidence type="ECO:0000313" key="1">
    <source>
        <dbReference type="EMBL" id="QKV52064.1"/>
    </source>
</evidence>
<dbReference type="GO" id="GO:0030254">
    <property type="term" value="P:protein secretion by the type III secretion system"/>
    <property type="evidence" value="ECO:0007669"/>
    <property type="project" value="InterPro"/>
</dbReference>